<dbReference type="Pfam" id="PF00226">
    <property type="entry name" value="DnaJ"/>
    <property type="match status" value="1"/>
</dbReference>
<dbReference type="PROSITE" id="PS50076">
    <property type="entry name" value="DNAJ_2"/>
    <property type="match status" value="1"/>
</dbReference>
<dbReference type="SUPFAM" id="SSF49493">
    <property type="entry name" value="HSP40/DnaJ peptide-binding domain"/>
    <property type="match status" value="2"/>
</dbReference>
<feature type="compositionally biased region" description="Basic and acidic residues" evidence="2">
    <location>
        <begin position="60"/>
        <end position="75"/>
    </location>
</feature>
<dbReference type="InterPro" id="IPR018253">
    <property type="entry name" value="DnaJ_domain_CS"/>
</dbReference>
<reference evidence="4" key="1">
    <citation type="submission" date="2022-03" db="EMBL/GenBank/DDBJ databases">
        <title>Fererhizobium litorale gen. nov., sp. nov., isolated from sandy sediments of the Sea of Japan seashore.</title>
        <authorList>
            <person name="Romanenko L."/>
            <person name="Kurilenko V."/>
            <person name="Otstavnykh N."/>
            <person name="Svetashev V."/>
            <person name="Tekutyeva L."/>
            <person name="Isaeva M."/>
            <person name="Mikhailov V."/>
        </authorList>
    </citation>
    <scope>NUCLEOTIDE SEQUENCE</scope>
    <source>
        <strain evidence="4">KMM 9576</strain>
    </source>
</reference>
<protein>
    <submittedName>
        <fullName evidence="4">DnaJ domain-containing protein</fullName>
    </submittedName>
</protein>
<dbReference type="InterPro" id="IPR001623">
    <property type="entry name" value="DnaJ_domain"/>
</dbReference>
<feature type="region of interest" description="Disordered" evidence="2">
    <location>
        <begin position="60"/>
        <end position="100"/>
    </location>
</feature>
<evidence type="ECO:0000259" key="3">
    <source>
        <dbReference type="PROSITE" id="PS50076"/>
    </source>
</evidence>
<dbReference type="Gene3D" id="1.10.287.110">
    <property type="entry name" value="DnaJ domain"/>
    <property type="match status" value="1"/>
</dbReference>
<feature type="region of interest" description="Disordered" evidence="2">
    <location>
        <begin position="140"/>
        <end position="174"/>
    </location>
</feature>
<keyword evidence="5" id="KW-1185">Reference proteome</keyword>
<dbReference type="GO" id="GO:0006457">
    <property type="term" value="P:protein folding"/>
    <property type="evidence" value="ECO:0007669"/>
    <property type="project" value="InterPro"/>
</dbReference>
<dbReference type="SUPFAM" id="SSF46565">
    <property type="entry name" value="Chaperone J-domain"/>
    <property type="match status" value="1"/>
</dbReference>
<dbReference type="GO" id="GO:0051082">
    <property type="term" value="F:unfolded protein binding"/>
    <property type="evidence" value="ECO:0007669"/>
    <property type="project" value="InterPro"/>
</dbReference>
<keyword evidence="1" id="KW-0143">Chaperone</keyword>
<dbReference type="InterPro" id="IPR051938">
    <property type="entry name" value="Apopto_cytoskel_mod"/>
</dbReference>
<dbReference type="InterPro" id="IPR036869">
    <property type="entry name" value="J_dom_sf"/>
</dbReference>
<dbReference type="RefSeq" id="WP_311785745.1">
    <property type="nucleotide sequence ID" value="NZ_JALDYY010000002.1"/>
</dbReference>
<name>A0AAE3U302_9HYPH</name>
<dbReference type="Pfam" id="PF01556">
    <property type="entry name" value="DnaJ_C"/>
    <property type="match status" value="1"/>
</dbReference>
<gene>
    <name evidence="4" type="ORF">MRS75_05735</name>
</gene>
<dbReference type="PROSITE" id="PS00636">
    <property type="entry name" value="DNAJ_1"/>
    <property type="match status" value="1"/>
</dbReference>
<sequence>MRDPYAVLGVKRDAGADEIKSAWRTVAKASHPDRNQADPSASARFAEAGRAYEMLKDPEKRSRYDQARRMAETGKDGPTIQQQRESARHAAARAKAAQANAQQVMEELLRASAERARAGASSASGGETAEDVIDRIFGAQPQKGQAEPADRTATASQAGDQAPQPGGDKPPAAPLPLQAVDLIASLVRRIRGVPASPDKVPDLVAEATVSLDELIKEAWTSVQFSDGREVKFPLGPGMTDGHVVRLNGQGLKLQGIARGDAVIHLRVTPSERFRVNGYDIHTVLPVSLENAVLGCTTMVESPTGPVEIEVKPWSGSDQTVRVPGLGLSSGKGSRGDLVVELRIILWEKPDDKVTDLMRSMREGLFL</sequence>
<accession>A0AAE3U302</accession>
<dbReference type="CDD" id="cd10747">
    <property type="entry name" value="DnaJ_C"/>
    <property type="match status" value="1"/>
</dbReference>
<comment type="caution">
    <text evidence="4">The sequence shown here is derived from an EMBL/GenBank/DDBJ whole genome shotgun (WGS) entry which is preliminary data.</text>
</comment>
<dbReference type="SMART" id="SM00271">
    <property type="entry name" value="DnaJ"/>
    <property type="match status" value="1"/>
</dbReference>
<dbReference type="PRINTS" id="PR00625">
    <property type="entry name" value="JDOMAIN"/>
</dbReference>
<dbReference type="Gene3D" id="2.60.260.20">
    <property type="entry name" value="Urease metallochaperone UreE, N-terminal domain"/>
    <property type="match status" value="2"/>
</dbReference>
<evidence type="ECO:0000313" key="5">
    <source>
        <dbReference type="Proteomes" id="UP001161580"/>
    </source>
</evidence>
<feature type="domain" description="J" evidence="3">
    <location>
        <begin position="3"/>
        <end position="68"/>
    </location>
</feature>
<dbReference type="PANTHER" id="PTHR44145:SF3">
    <property type="entry name" value="DNAJ HOMOLOG SUBFAMILY A MEMBER 3, MITOCHONDRIAL"/>
    <property type="match status" value="1"/>
</dbReference>
<evidence type="ECO:0000256" key="2">
    <source>
        <dbReference type="SAM" id="MobiDB-lite"/>
    </source>
</evidence>
<evidence type="ECO:0000313" key="4">
    <source>
        <dbReference type="EMBL" id="MDI7921584.1"/>
    </source>
</evidence>
<dbReference type="Proteomes" id="UP001161580">
    <property type="component" value="Unassembled WGS sequence"/>
</dbReference>
<dbReference type="AlphaFoldDB" id="A0AAE3U302"/>
<proteinExistence type="predicted"/>
<evidence type="ECO:0000256" key="1">
    <source>
        <dbReference type="ARBA" id="ARBA00023186"/>
    </source>
</evidence>
<dbReference type="EMBL" id="JALDYZ010000002">
    <property type="protein sequence ID" value="MDI7921584.1"/>
    <property type="molecule type" value="Genomic_DNA"/>
</dbReference>
<dbReference type="InterPro" id="IPR002939">
    <property type="entry name" value="DnaJ_C"/>
</dbReference>
<dbReference type="InterPro" id="IPR008971">
    <property type="entry name" value="HSP40/DnaJ_pept-bd"/>
</dbReference>
<dbReference type="CDD" id="cd06257">
    <property type="entry name" value="DnaJ"/>
    <property type="match status" value="1"/>
</dbReference>
<organism evidence="4 5">
    <name type="scientific">Ferirhizobium litorale</name>
    <dbReference type="NCBI Taxonomy" id="2927786"/>
    <lineage>
        <taxon>Bacteria</taxon>
        <taxon>Pseudomonadati</taxon>
        <taxon>Pseudomonadota</taxon>
        <taxon>Alphaproteobacteria</taxon>
        <taxon>Hyphomicrobiales</taxon>
        <taxon>Rhizobiaceae</taxon>
        <taxon>Ferirhizobium</taxon>
    </lineage>
</organism>
<dbReference type="PANTHER" id="PTHR44145">
    <property type="entry name" value="DNAJ HOMOLOG SUBFAMILY A MEMBER 3, MITOCHONDRIAL"/>
    <property type="match status" value="1"/>
</dbReference>